<evidence type="ECO:0000256" key="2">
    <source>
        <dbReference type="SAM" id="SignalP"/>
    </source>
</evidence>
<reference evidence="5" key="1">
    <citation type="journal article" date="2019" name="Int. J. Syst. Evol. Microbiol.">
        <title>The Global Catalogue of Microorganisms (GCM) 10K type strain sequencing project: providing services to taxonomists for standard genome sequencing and annotation.</title>
        <authorList>
            <consortium name="The Broad Institute Genomics Platform"/>
            <consortium name="The Broad Institute Genome Sequencing Center for Infectious Disease"/>
            <person name="Wu L."/>
            <person name="Ma J."/>
        </authorList>
    </citation>
    <scope>NUCLEOTIDE SEQUENCE [LARGE SCALE GENOMIC DNA]</scope>
    <source>
        <strain evidence="5">JCM 15910</strain>
    </source>
</reference>
<dbReference type="CDD" id="cd12797">
    <property type="entry name" value="M23_peptidase"/>
    <property type="match status" value="1"/>
</dbReference>
<dbReference type="Proteomes" id="UP001500738">
    <property type="component" value="Unassembled WGS sequence"/>
</dbReference>
<dbReference type="InterPro" id="IPR011055">
    <property type="entry name" value="Dup_hybrid_motif"/>
</dbReference>
<comment type="caution">
    <text evidence="4">The sequence shown here is derived from an EMBL/GenBank/DDBJ whole genome shotgun (WGS) entry which is preliminary data.</text>
</comment>
<feature type="signal peptide" evidence="2">
    <location>
        <begin position="1"/>
        <end position="21"/>
    </location>
</feature>
<evidence type="ECO:0000313" key="4">
    <source>
        <dbReference type="EMBL" id="GAA0862783.1"/>
    </source>
</evidence>
<accession>A0ABP3XAT6</accession>
<keyword evidence="1 2" id="KW-0732">Signal</keyword>
<dbReference type="PANTHER" id="PTHR21666">
    <property type="entry name" value="PEPTIDASE-RELATED"/>
    <property type="match status" value="1"/>
</dbReference>
<dbReference type="Pfam" id="PF01551">
    <property type="entry name" value="Peptidase_M23"/>
    <property type="match status" value="1"/>
</dbReference>
<dbReference type="PANTHER" id="PTHR21666:SF289">
    <property type="entry name" value="L-ALA--D-GLU ENDOPEPTIDASE"/>
    <property type="match status" value="1"/>
</dbReference>
<organism evidence="4 5">
    <name type="scientific">Sphingopyxis soli</name>
    <dbReference type="NCBI Taxonomy" id="592051"/>
    <lineage>
        <taxon>Bacteria</taxon>
        <taxon>Pseudomonadati</taxon>
        <taxon>Pseudomonadota</taxon>
        <taxon>Alphaproteobacteria</taxon>
        <taxon>Sphingomonadales</taxon>
        <taxon>Sphingomonadaceae</taxon>
        <taxon>Sphingopyxis</taxon>
    </lineage>
</organism>
<gene>
    <name evidence="4" type="ORF">GCM10009115_10790</name>
</gene>
<dbReference type="InterPro" id="IPR016047">
    <property type="entry name" value="M23ase_b-sheet_dom"/>
</dbReference>
<keyword evidence="5" id="KW-1185">Reference proteome</keyword>
<dbReference type="Gene3D" id="2.70.70.10">
    <property type="entry name" value="Glucose Permease (Domain IIA)"/>
    <property type="match status" value="1"/>
</dbReference>
<sequence length="327" mass="34122">MIATLLSFPFAMALLAVSVPAGEPTFMFPADCRVGDTCLIQKLVDHDPGPGRSDYRCGTLTTDGHDGIDIRLRTMADMRAGHAVLAARDGLVLRTRDGEPDISVTERAAPPDKQAGNAVVIDHGDGWETQYSHLQRGSVAVRPGQRVAAGERIGLIGLSGNSEFPHLHFAVRHRGQAIDPFTGGAADASCIATGAPSGLWAPAAALQLGYRPTAVIAAGLASAVPAKAVTERDPPPRLAGRDAPLILWVDAMGAKAGDRQSFAIAGPDGAIVHSQEGVVAGGGLSWFAYSGKRAPPGGWTTGHYTGRYILRRGPDIVATFEAEGVIE</sequence>
<evidence type="ECO:0000259" key="3">
    <source>
        <dbReference type="Pfam" id="PF01551"/>
    </source>
</evidence>
<feature type="chain" id="PRO_5046770853" evidence="2">
    <location>
        <begin position="22"/>
        <end position="327"/>
    </location>
</feature>
<feature type="domain" description="M23ase beta-sheet core" evidence="3">
    <location>
        <begin position="65"/>
        <end position="180"/>
    </location>
</feature>
<protein>
    <submittedName>
        <fullName evidence="4">M23 family metallopeptidase</fullName>
    </submittedName>
</protein>
<evidence type="ECO:0000313" key="5">
    <source>
        <dbReference type="Proteomes" id="UP001500738"/>
    </source>
</evidence>
<proteinExistence type="predicted"/>
<dbReference type="InterPro" id="IPR050570">
    <property type="entry name" value="Cell_wall_metabolism_enzyme"/>
</dbReference>
<dbReference type="RefSeq" id="WP_215355641.1">
    <property type="nucleotide sequence ID" value="NZ_BAAAFE010000004.1"/>
</dbReference>
<name>A0ABP3XAT6_9SPHN</name>
<dbReference type="EMBL" id="BAAAFE010000004">
    <property type="protein sequence ID" value="GAA0862783.1"/>
    <property type="molecule type" value="Genomic_DNA"/>
</dbReference>
<evidence type="ECO:0000256" key="1">
    <source>
        <dbReference type="ARBA" id="ARBA00022729"/>
    </source>
</evidence>
<dbReference type="SUPFAM" id="SSF51261">
    <property type="entry name" value="Duplicated hybrid motif"/>
    <property type="match status" value="1"/>
</dbReference>